<dbReference type="AlphaFoldDB" id="A0A3P7LID6"/>
<evidence type="ECO:0000313" key="4">
    <source>
        <dbReference type="EMBL" id="VDM78938.1"/>
    </source>
</evidence>
<dbReference type="InterPro" id="IPR050198">
    <property type="entry name" value="Non-receptor_tyrosine_kinases"/>
</dbReference>
<protein>
    <recommendedName>
        <fullName evidence="3">Protein kinase domain-containing protein</fullName>
    </recommendedName>
</protein>
<name>A0A3P7LID6_STRVU</name>
<organism evidence="4 5">
    <name type="scientific">Strongylus vulgaris</name>
    <name type="common">Blood worm</name>
    <dbReference type="NCBI Taxonomy" id="40348"/>
    <lineage>
        <taxon>Eukaryota</taxon>
        <taxon>Metazoa</taxon>
        <taxon>Ecdysozoa</taxon>
        <taxon>Nematoda</taxon>
        <taxon>Chromadorea</taxon>
        <taxon>Rhabditida</taxon>
        <taxon>Rhabditina</taxon>
        <taxon>Rhabditomorpha</taxon>
        <taxon>Strongyloidea</taxon>
        <taxon>Strongylidae</taxon>
        <taxon>Strongylus</taxon>
    </lineage>
</organism>
<feature type="domain" description="Protein kinase" evidence="3">
    <location>
        <begin position="1"/>
        <end position="169"/>
    </location>
</feature>
<keyword evidence="5" id="KW-1185">Reference proteome</keyword>
<dbReference type="Proteomes" id="UP000270094">
    <property type="component" value="Unassembled WGS sequence"/>
</dbReference>
<dbReference type="GO" id="GO:0004672">
    <property type="term" value="F:protein kinase activity"/>
    <property type="evidence" value="ECO:0007669"/>
    <property type="project" value="InterPro"/>
</dbReference>
<evidence type="ECO:0000313" key="5">
    <source>
        <dbReference type="Proteomes" id="UP000270094"/>
    </source>
</evidence>
<dbReference type="InterPro" id="IPR001245">
    <property type="entry name" value="Ser-Thr/Tyr_kinase_cat_dom"/>
</dbReference>
<dbReference type="GO" id="GO:0005524">
    <property type="term" value="F:ATP binding"/>
    <property type="evidence" value="ECO:0007669"/>
    <property type="project" value="UniProtKB-KW"/>
</dbReference>
<dbReference type="Gene3D" id="1.10.510.10">
    <property type="entry name" value="Transferase(Phosphotransferase) domain 1"/>
    <property type="match status" value="1"/>
</dbReference>
<dbReference type="SUPFAM" id="SSF56112">
    <property type="entry name" value="Protein kinase-like (PK-like)"/>
    <property type="match status" value="1"/>
</dbReference>
<evidence type="ECO:0000256" key="1">
    <source>
        <dbReference type="ARBA" id="ARBA00022741"/>
    </source>
</evidence>
<dbReference type="InterPro" id="IPR011009">
    <property type="entry name" value="Kinase-like_dom_sf"/>
</dbReference>
<accession>A0A3P7LID6</accession>
<dbReference type="EMBL" id="UYYB01103411">
    <property type="protein sequence ID" value="VDM78938.1"/>
    <property type="molecule type" value="Genomic_DNA"/>
</dbReference>
<keyword evidence="1" id="KW-0547">Nucleotide-binding</keyword>
<dbReference type="Pfam" id="PF07714">
    <property type="entry name" value="PK_Tyr_Ser-Thr"/>
    <property type="match status" value="1"/>
</dbReference>
<dbReference type="Gene3D" id="3.30.200.20">
    <property type="entry name" value="Phosphorylase Kinase, domain 1"/>
    <property type="match status" value="1"/>
</dbReference>
<reference evidence="4 5" key="1">
    <citation type="submission" date="2018-11" db="EMBL/GenBank/DDBJ databases">
        <authorList>
            <consortium name="Pathogen Informatics"/>
        </authorList>
    </citation>
    <scope>NUCLEOTIDE SEQUENCE [LARGE SCALE GENOMIC DNA]</scope>
</reference>
<sequence>MASHYHRLTSGTPTVPISLLGYKSQVIRLRQPVGLASWEFKAENILLEAVVAVFAVGDVRKGKIYVKGHEPIVVAVKTVPGRTVEAKQKVVDLMRECRLLRELSHPCVTQFYGVKLTGFSMSKKGSVYSIKTARRVAMRWMAPETLSKFYYTQKSDVYGFGVSAVLQNC</sequence>
<evidence type="ECO:0000259" key="3">
    <source>
        <dbReference type="PROSITE" id="PS50011"/>
    </source>
</evidence>
<dbReference type="PROSITE" id="PS50011">
    <property type="entry name" value="PROTEIN_KINASE_DOM"/>
    <property type="match status" value="1"/>
</dbReference>
<keyword evidence="2" id="KW-0067">ATP-binding</keyword>
<evidence type="ECO:0000256" key="2">
    <source>
        <dbReference type="ARBA" id="ARBA00022840"/>
    </source>
</evidence>
<dbReference type="PANTHER" id="PTHR24418">
    <property type="entry name" value="TYROSINE-PROTEIN KINASE"/>
    <property type="match status" value="1"/>
</dbReference>
<proteinExistence type="predicted"/>
<dbReference type="OrthoDB" id="5856666at2759"/>
<gene>
    <name evidence="4" type="ORF">SVUK_LOCUS13936</name>
</gene>
<dbReference type="InterPro" id="IPR000719">
    <property type="entry name" value="Prot_kinase_dom"/>
</dbReference>